<evidence type="ECO:0000313" key="2">
    <source>
        <dbReference type="Proteomes" id="UP000046393"/>
    </source>
</evidence>
<sequence length="116" mass="12903">MANDERPKIISKFAGEAFGVDNVRTVFVSASEDNVKRDDRVILLIGPAGTGKSTFIDCLCNYYYGAKLDGKIRYKIADEIFDDTTPMKAIIRYVFNETNLPYRPVIIDTPGIGSNS</sequence>
<dbReference type="GO" id="GO:0006302">
    <property type="term" value="P:double-strand break repair"/>
    <property type="evidence" value="ECO:0007669"/>
    <property type="project" value="InterPro"/>
</dbReference>
<accession>A0A0N5AK26</accession>
<organism evidence="2 3">
    <name type="scientific">Syphacia muris</name>
    <dbReference type="NCBI Taxonomy" id="451379"/>
    <lineage>
        <taxon>Eukaryota</taxon>
        <taxon>Metazoa</taxon>
        <taxon>Ecdysozoa</taxon>
        <taxon>Nematoda</taxon>
        <taxon>Chromadorea</taxon>
        <taxon>Rhabditida</taxon>
        <taxon>Spirurina</taxon>
        <taxon>Oxyuridomorpha</taxon>
        <taxon>Oxyuroidea</taxon>
        <taxon>Oxyuridae</taxon>
        <taxon>Syphacia</taxon>
    </lineage>
</organism>
<dbReference type="WBParaSite" id="SMUV_0000483401-mRNA-1">
    <property type="protein sequence ID" value="SMUV_0000483401-mRNA-1"/>
    <property type="gene ID" value="SMUV_0000483401"/>
</dbReference>
<protein>
    <submittedName>
        <fullName evidence="3">RNA polymerase II-associated factor 1 homolog</fullName>
    </submittedName>
</protein>
<dbReference type="Gene3D" id="3.40.50.300">
    <property type="entry name" value="P-loop containing nucleotide triphosphate hydrolases"/>
    <property type="match status" value="1"/>
</dbReference>
<dbReference type="GO" id="GO:0016887">
    <property type="term" value="F:ATP hydrolysis activity"/>
    <property type="evidence" value="ECO:0007669"/>
    <property type="project" value="InterPro"/>
</dbReference>
<keyword evidence="2" id="KW-1185">Reference proteome</keyword>
<name>A0A0N5AK26_9BILA</name>
<dbReference type="Proteomes" id="UP000046393">
    <property type="component" value="Unplaced"/>
</dbReference>
<dbReference type="AlphaFoldDB" id="A0A0N5AK26"/>
<dbReference type="SUPFAM" id="SSF52540">
    <property type="entry name" value="P-loop containing nucleoside triphosphate hydrolases"/>
    <property type="match status" value="1"/>
</dbReference>
<dbReference type="InterPro" id="IPR038729">
    <property type="entry name" value="Rad50/SbcC_AAA"/>
</dbReference>
<dbReference type="PANTHER" id="PTHR32046">
    <property type="entry name" value="G DOMAIN-CONTAINING PROTEIN"/>
    <property type="match status" value="1"/>
</dbReference>
<evidence type="ECO:0000259" key="1">
    <source>
        <dbReference type="Pfam" id="PF13476"/>
    </source>
</evidence>
<feature type="domain" description="Rad50/SbcC-type AAA" evidence="1">
    <location>
        <begin position="38"/>
        <end position="99"/>
    </location>
</feature>
<dbReference type="STRING" id="451379.A0A0N5AK26"/>
<dbReference type="InterPro" id="IPR027417">
    <property type="entry name" value="P-loop_NTPase"/>
</dbReference>
<dbReference type="Pfam" id="PF13476">
    <property type="entry name" value="AAA_23"/>
    <property type="match status" value="1"/>
</dbReference>
<proteinExistence type="predicted"/>
<dbReference type="PANTHER" id="PTHR32046:SF11">
    <property type="entry name" value="IMMUNE-ASSOCIATED NUCLEOTIDE-BINDING PROTEIN 10-LIKE"/>
    <property type="match status" value="1"/>
</dbReference>
<reference evidence="3" key="1">
    <citation type="submission" date="2017-02" db="UniProtKB">
        <authorList>
            <consortium name="WormBaseParasite"/>
        </authorList>
    </citation>
    <scope>IDENTIFICATION</scope>
</reference>
<evidence type="ECO:0000313" key="3">
    <source>
        <dbReference type="WBParaSite" id="SMUV_0000483401-mRNA-1"/>
    </source>
</evidence>